<name>A0AA36GGL5_CYLNA</name>
<keyword evidence="2" id="KW-1185">Reference proteome</keyword>
<evidence type="ECO:0000313" key="2">
    <source>
        <dbReference type="Proteomes" id="UP001176961"/>
    </source>
</evidence>
<evidence type="ECO:0000313" key="1">
    <source>
        <dbReference type="EMBL" id="CAJ0591519.1"/>
    </source>
</evidence>
<protein>
    <submittedName>
        <fullName evidence="1">Uncharacterized protein</fullName>
    </submittedName>
</protein>
<proteinExistence type="predicted"/>
<gene>
    <name evidence="1" type="ORF">CYNAS_LOCUS3502</name>
</gene>
<dbReference type="AlphaFoldDB" id="A0AA36GGL5"/>
<dbReference type="EMBL" id="CATQJL010000001">
    <property type="protein sequence ID" value="CAJ0591519.1"/>
    <property type="molecule type" value="Genomic_DNA"/>
</dbReference>
<organism evidence="1 2">
    <name type="scientific">Cylicocyclus nassatus</name>
    <name type="common">Nematode worm</name>
    <dbReference type="NCBI Taxonomy" id="53992"/>
    <lineage>
        <taxon>Eukaryota</taxon>
        <taxon>Metazoa</taxon>
        <taxon>Ecdysozoa</taxon>
        <taxon>Nematoda</taxon>
        <taxon>Chromadorea</taxon>
        <taxon>Rhabditida</taxon>
        <taxon>Rhabditina</taxon>
        <taxon>Rhabditomorpha</taxon>
        <taxon>Strongyloidea</taxon>
        <taxon>Strongylidae</taxon>
        <taxon>Cylicocyclus</taxon>
    </lineage>
</organism>
<dbReference type="Proteomes" id="UP001176961">
    <property type="component" value="Unassembled WGS sequence"/>
</dbReference>
<comment type="caution">
    <text evidence="1">The sequence shown here is derived from an EMBL/GenBank/DDBJ whole genome shotgun (WGS) entry which is preliminary data.</text>
</comment>
<reference evidence="1" key="1">
    <citation type="submission" date="2023-07" db="EMBL/GenBank/DDBJ databases">
        <authorList>
            <consortium name="CYATHOMIX"/>
        </authorList>
    </citation>
    <scope>NUCLEOTIDE SEQUENCE</scope>
    <source>
        <strain evidence="1">N/A</strain>
    </source>
</reference>
<accession>A0AA36GGL5</accession>
<sequence>MVDCSWRKIVARSTRSRTSQVPKLVLGSSLNCSVDLHNDDLCVRIRKKCHKFGKERQNPRFITLRKQPCRHPERGLTTLRIFLRRILRWIFVEI</sequence>